<dbReference type="RefSeq" id="WP_073617330.1">
    <property type="nucleotide sequence ID" value="NZ_FRFE01000082.1"/>
</dbReference>
<feature type="domain" description="Shedu protein SduA C-terminal" evidence="1">
    <location>
        <begin position="7"/>
        <end position="147"/>
    </location>
</feature>
<dbReference type="STRING" id="1121416.SAMN02745220_05336"/>
<reference evidence="2 3" key="1">
    <citation type="submission" date="2016-12" db="EMBL/GenBank/DDBJ databases">
        <authorList>
            <person name="Song W.-J."/>
            <person name="Kurnit D.M."/>
        </authorList>
    </citation>
    <scope>NUCLEOTIDE SEQUENCE [LARGE SCALE GENOMIC DNA]</scope>
    <source>
        <strain evidence="2 3">DSM 18488</strain>
    </source>
</reference>
<dbReference type="EMBL" id="FRFE01000082">
    <property type="protein sequence ID" value="SHO53840.1"/>
    <property type="molecule type" value="Genomic_DNA"/>
</dbReference>
<proteinExistence type="predicted"/>
<accession>A0A1M7YMK6</accession>
<dbReference type="AlphaFoldDB" id="A0A1M7YMK6"/>
<organism evidence="2 3">
    <name type="scientific">Desulfopila aestuarii DSM 18488</name>
    <dbReference type="NCBI Taxonomy" id="1121416"/>
    <lineage>
        <taxon>Bacteria</taxon>
        <taxon>Pseudomonadati</taxon>
        <taxon>Thermodesulfobacteriota</taxon>
        <taxon>Desulfobulbia</taxon>
        <taxon>Desulfobulbales</taxon>
        <taxon>Desulfocapsaceae</taxon>
        <taxon>Desulfopila</taxon>
    </lineage>
</organism>
<sequence length="172" mass="19743">MITNNPKKEEDIQQLLTKHPVLLDPFVNELFSKQQLGNDFITDYVVRRTNNQYILVEIENSTDKLFNKNGSFSSSLVEAVSQVRDFQAWVSDNLHYAQKKLPGIKHPEGLVVIGRSSDLSDIESKRLSEENHSRRGHIKIITYDELIETAKTVHRNIIEKPVVKTSKETKSI</sequence>
<evidence type="ECO:0000313" key="2">
    <source>
        <dbReference type="EMBL" id="SHO53840.1"/>
    </source>
</evidence>
<evidence type="ECO:0000259" key="1">
    <source>
        <dbReference type="Pfam" id="PF14082"/>
    </source>
</evidence>
<protein>
    <recommendedName>
        <fullName evidence="1">Shedu protein SduA C-terminal domain-containing protein</fullName>
    </recommendedName>
</protein>
<name>A0A1M7YMK6_9BACT</name>
<dbReference type="InterPro" id="IPR025359">
    <property type="entry name" value="SduA_C"/>
</dbReference>
<evidence type="ECO:0000313" key="3">
    <source>
        <dbReference type="Proteomes" id="UP000184603"/>
    </source>
</evidence>
<dbReference type="OrthoDB" id="7061014at2"/>
<keyword evidence="3" id="KW-1185">Reference proteome</keyword>
<dbReference type="Proteomes" id="UP000184603">
    <property type="component" value="Unassembled WGS sequence"/>
</dbReference>
<gene>
    <name evidence="2" type="ORF">SAMN02745220_05336</name>
</gene>
<dbReference type="Pfam" id="PF14082">
    <property type="entry name" value="SduA_C"/>
    <property type="match status" value="1"/>
</dbReference>